<feature type="transmembrane region" description="Helical" evidence="11">
    <location>
        <begin position="470"/>
        <end position="493"/>
    </location>
</feature>
<evidence type="ECO:0000313" key="14">
    <source>
        <dbReference type="Proteomes" id="UP000424527"/>
    </source>
</evidence>
<keyword evidence="14" id="KW-1185">Reference proteome</keyword>
<keyword evidence="4" id="KW-0443">Lipid metabolism</keyword>
<dbReference type="GO" id="GO:0031956">
    <property type="term" value="F:medium-chain fatty acid-CoA ligase activity"/>
    <property type="evidence" value="ECO:0007669"/>
    <property type="project" value="UniProtKB-EC"/>
</dbReference>
<dbReference type="InterPro" id="IPR011701">
    <property type="entry name" value="MFS"/>
</dbReference>
<comment type="catalytic activity">
    <reaction evidence="9">
        <text>a medium-chain fatty acid + ATP + CoA = a medium-chain fatty acyl-CoA + AMP + diphosphate</text>
        <dbReference type="Rhea" id="RHEA:48340"/>
        <dbReference type="ChEBI" id="CHEBI:30616"/>
        <dbReference type="ChEBI" id="CHEBI:33019"/>
        <dbReference type="ChEBI" id="CHEBI:57287"/>
        <dbReference type="ChEBI" id="CHEBI:59558"/>
        <dbReference type="ChEBI" id="CHEBI:90546"/>
        <dbReference type="ChEBI" id="CHEBI:456215"/>
        <dbReference type="EC" id="6.2.1.2"/>
    </reaction>
</comment>
<evidence type="ECO:0000256" key="3">
    <source>
        <dbReference type="ARBA" id="ARBA00022598"/>
    </source>
</evidence>
<feature type="compositionally biased region" description="Polar residues" evidence="10">
    <location>
        <begin position="9"/>
        <end position="22"/>
    </location>
</feature>
<reference evidence="13 14" key="1">
    <citation type="submission" date="2019-07" db="EMBL/GenBank/DDBJ databases">
        <title>Chromosome genome assembly for large yellow croaker.</title>
        <authorList>
            <person name="Xiao S."/>
        </authorList>
    </citation>
    <scope>NUCLEOTIDE SEQUENCE [LARGE SCALE GENOMIC DNA]</scope>
    <source>
        <strain evidence="13">JMULYC20181020</strain>
        <tissue evidence="13">Muscle</tissue>
    </source>
</reference>
<dbReference type="PANTHER" id="PTHR43201">
    <property type="entry name" value="ACYL-COA SYNTHETASE"/>
    <property type="match status" value="1"/>
</dbReference>
<dbReference type="InterPro" id="IPR020845">
    <property type="entry name" value="AMP-binding_CS"/>
</dbReference>
<dbReference type="FunFam" id="3.40.50.12780:FF:000003">
    <property type="entry name" value="Long-chain-fatty-acid--CoA ligase FadD"/>
    <property type="match status" value="1"/>
</dbReference>
<comment type="catalytic activity">
    <reaction evidence="8">
        <text>octanoate + ATP + CoA = octanoyl-CoA + AMP + diphosphate</text>
        <dbReference type="Rhea" id="RHEA:33631"/>
        <dbReference type="ChEBI" id="CHEBI:25646"/>
        <dbReference type="ChEBI" id="CHEBI:30616"/>
        <dbReference type="ChEBI" id="CHEBI:33019"/>
        <dbReference type="ChEBI" id="CHEBI:57287"/>
        <dbReference type="ChEBI" id="CHEBI:57386"/>
        <dbReference type="ChEBI" id="CHEBI:456215"/>
    </reaction>
</comment>
<name>A0A6G0HVQ9_LARCR</name>
<dbReference type="FunFam" id="3.30.300.30:FF:000008">
    <property type="entry name" value="2,3-dihydroxybenzoate-AMP ligase"/>
    <property type="match status" value="1"/>
</dbReference>
<accession>A0A6G0HVQ9</accession>
<dbReference type="SUPFAM" id="SSF56801">
    <property type="entry name" value="Acetyl-CoA synthetase-like"/>
    <property type="match status" value="1"/>
</dbReference>
<evidence type="ECO:0000256" key="2">
    <source>
        <dbReference type="ARBA" id="ARBA00006432"/>
    </source>
</evidence>
<keyword evidence="3" id="KW-0436">Ligase</keyword>
<evidence type="ECO:0000313" key="13">
    <source>
        <dbReference type="EMBL" id="KAE8283275.1"/>
    </source>
</evidence>
<dbReference type="InterPro" id="IPR000873">
    <property type="entry name" value="AMP-dep_synth/lig_dom"/>
</dbReference>
<feature type="transmembrane region" description="Helical" evidence="11">
    <location>
        <begin position="406"/>
        <end position="426"/>
    </location>
</feature>
<feature type="transmembrane region" description="Helical" evidence="11">
    <location>
        <begin position="379"/>
        <end position="400"/>
    </location>
</feature>
<protein>
    <recommendedName>
        <fullName evidence="7">Medium-chain acyl-CoA ligase ACSF2, mitochondrial</fullName>
        <ecNumber evidence="6">6.2.1.2</ecNumber>
    </recommendedName>
</protein>
<feature type="transmembrane region" description="Helical" evidence="11">
    <location>
        <begin position="177"/>
        <end position="196"/>
    </location>
</feature>
<dbReference type="Pfam" id="PF13193">
    <property type="entry name" value="AMP-binding_C"/>
    <property type="match status" value="1"/>
</dbReference>
<evidence type="ECO:0000256" key="4">
    <source>
        <dbReference type="ARBA" id="ARBA00023098"/>
    </source>
</evidence>
<dbReference type="InterPro" id="IPR020846">
    <property type="entry name" value="MFS_dom"/>
</dbReference>
<sequence>MPKVVEDQTPATKNGPSHSDNTLLRRESKKKVEKCPESVIQHGDSQQENQEEEEQESASCPSDAMQVGGSTARKHLAAPDGGWGWVVLVATMLVLSLTLALPSCMGIFYTDLQTEFNASNTETSWVPAIMTAMLHAGGPLCSMLVERFGCRATVMVGGLLSGLGMVFSSLARTFTDIYITSGITGLGLCFSFQPSVTMMGHYFERRRVFANALSTTGTAVGLSSLPLITNALLGQFGWRGSFLILGGMLLNCCVCGALMRPVASNKPRNSQVWEKTSNLSLQKETKGLKDIIAFLYRHMAFDLLVSNARYRAYTVGVTWTVLGFLLPLLYLVPYATHHNITIDHAAFLMSILGLVNIAVRPMAALVLGMPRFKGSSMIVYVFAGAVLINGLSNCICGAWTSFEALLLYVVTFGLSMSVGSSLLYTVPMDMVEMSLFPSALGLLCMLESLSLLIGPPLAGLLVDLTGQYSYVFYACGVCVSSGGFFLMGSFYFLDSKQDEVEKKKKIMKTPSDLYQKPVVVLAPDCHLRSVDGLKHSKTWKLCSTSLLQWCRSVHVDSPPYIPSLTTSYVHGTSSISLLPLTVGQCLDTTAQRWPDREAVVFLQDGIRKTFVQFQQDVDKMAAGLLALGMKRGDRLGVWGPNTYEWILFQFASAKAGIILVSLNPAYQVKELDFTLKKVQCNAVVCPTRFKTQHFCEMLREICPEIGTMPAGMIKSSRVPDMRMVIVTDSRQPGMLHVEDVMQAGESRHHKELMDLQSKLSFDEPINIQFTSGTTGSPKGATLSHHNIVNNAYFAGLRIGYGWRPQVRVCVPVPMYHCFGSVLAGMSMAVHGVTLVFPSSGYNSQANLEAIQSEKCNVVYGTPTMFTDMVSQDLHKFDLSSVEAGLMGGAPCPSEIIRKLKTDMNMKEITIVYGTTENSPLTFMGFPQENEELKLNTVGCIMNHTEAKVVEPTTGEIVPLGTPGELLIRGACVMHGYWDDPEKTSQAISQDRWYRTGDTASLNSLGYCRIEGRLKDMIIRGGENIYPAEIEQFLFTHPKVQEVQNCSISPFVFLVVGVKDERLGEQVCACVRLKEGQTSSAEEIRAFCKGQISHFKIPHYVFFVDSYPLTASGKIKKNALKEKMEEKLGL</sequence>
<comment type="subcellular location">
    <subcellularLocation>
        <location evidence="1">Membrane</location>
        <topology evidence="1">Multi-pass membrane protein</topology>
    </subcellularLocation>
</comment>
<evidence type="ECO:0000256" key="7">
    <source>
        <dbReference type="ARBA" id="ARBA00039638"/>
    </source>
</evidence>
<feature type="transmembrane region" description="Helical" evidence="11">
    <location>
        <begin position="152"/>
        <end position="171"/>
    </location>
</feature>
<feature type="transmembrane region" description="Helical" evidence="11">
    <location>
        <begin position="240"/>
        <end position="259"/>
    </location>
</feature>
<dbReference type="SUPFAM" id="SSF103473">
    <property type="entry name" value="MFS general substrate transporter"/>
    <property type="match status" value="1"/>
</dbReference>
<feature type="transmembrane region" description="Helical" evidence="11">
    <location>
        <begin position="83"/>
        <end position="109"/>
    </location>
</feature>
<dbReference type="Pfam" id="PF07690">
    <property type="entry name" value="MFS_1"/>
    <property type="match status" value="1"/>
</dbReference>
<dbReference type="PROSITE" id="PS00455">
    <property type="entry name" value="AMP_BINDING"/>
    <property type="match status" value="1"/>
</dbReference>
<dbReference type="InterPro" id="IPR045851">
    <property type="entry name" value="AMP-bd_C_sf"/>
</dbReference>
<feature type="transmembrane region" description="Helical" evidence="11">
    <location>
        <begin position="208"/>
        <end position="228"/>
    </location>
</feature>
<comment type="caution">
    <text evidence="13">The sequence shown here is derived from an EMBL/GenBank/DDBJ whole genome shotgun (WGS) entry which is preliminary data.</text>
</comment>
<dbReference type="InterPro" id="IPR025110">
    <property type="entry name" value="AMP-bd_C"/>
</dbReference>
<dbReference type="GO" id="GO:0006631">
    <property type="term" value="P:fatty acid metabolic process"/>
    <property type="evidence" value="ECO:0007669"/>
    <property type="project" value="TreeGrafter"/>
</dbReference>
<dbReference type="FunFam" id="1.20.1250.20:FF:000337">
    <property type="entry name" value="Solute carrier family 16 member 5"/>
    <property type="match status" value="1"/>
</dbReference>
<proteinExistence type="inferred from homology"/>
<dbReference type="EC" id="6.2.1.2" evidence="6"/>
<dbReference type="PANTHER" id="PTHR43201:SF5">
    <property type="entry name" value="MEDIUM-CHAIN ACYL-COA LIGASE ACSF2, MITOCHONDRIAL"/>
    <property type="match status" value="1"/>
</dbReference>
<feature type="domain" description="Major facilitator superfamily (MFS) profile" evidence="12">
    <location>
        <begin position="84"/>
        <end position="500"/>
    </location>
</feature>
<evidence type="ECO:0000259" key="12">
    <source>
        <dbReference type="PROSITE" id="PS50850"/>
    </source>
</evidence>
<feature type="transmembrane region" description="Helical" evidence="11">
    <location>
        <begin position="312"/>
        <end position="332"/>
    </location>
</feature>
<dbReference type="InterPro" id="IPR036259">
    <property type="entry name" value="MFS_trans_sf"/>
</dbReference>
<dbReference type="GO" id="GO:0022857">
    <property type="term" value="F:transmembrane transporter activity"/>
    <property type="evidence" value="ECO:0007669"/>
    <property type="project" value="InterPro"/>
</dbReference>
<evidence type="ECO:0000256" key="9">
    <source>
        <dbReference type="ARBA" id="ARBA00048277"/>
    </source>
</evidence>
<keyword evidence="11" id="KW-0812">Transmembrane</keyword>
<comment type="similarity">
    <text evidence="2">Belongs to the ATP-dependent AMP-binding enzyme family.</text>
</comment>
<dbReference type="Pfam" id="PF00501">
    <property type="entry name" value="AMP-binding"/>
    <property type="match status" value="1"/>
</dbReference>
<evidence type="ECO:0000256" key="1">
    <source>
        <dbReference type="ARBA" id="ARBA00004141"/>
    </source>
</evidence>
<evidence type="ECO:0000256" key="10">
    <source>
        <dbReference type="SAM" id="MobiDB-lite"/>
    </source>
</evidence>
<dbReference type="Gene3D" id="1.20.1250.20">
    <property type="entry name" value="MFS general substrate transporter like domains"/>
    <property type="match status" value="1"/>
</dbReference>
<keyword evidence="11" id="KW-0472">Membrane</keyword>
<gene>
    <name evidence="13" type="ORF">D5F01_LYC18677</name>
</gene>
<comment type="function">
    <text evidence="5">Acyl-CoA synthases catalyze the initial reaction in fatty acid metabolism, by forming a thioester with CoA. Has some preference toward medium-chain substrates. Plays a role in adipocyte differentiation.</text>
</comment>
<dbReference type="Proteomes" id="UP000424527">
    <property type="component" value="Unassembled WGS sequence"/>
</dbReference>
<feature type="region of interest" description="Disordered" evidence="10">
    <location>
        <begin position="1"/>
        <end position="73"/>
    </location>
</feature>
<dbReference type="PROSITE" id="PS50850">
    <property type="entry name" value="MFS"/>
    <property type="match status" value="1"/>
</dbReference>
<keyword evidence="11" id="KW-1133">Transmembrane helix</keyword>
<evidence type="ECO:0000256" key="6">
    <source>
        <dbReference type="ARBA" id="ARBA00039009"/>
    </source>
</evidence>
<evidence type="ECO:0000256" key="8">
    <source>
        <dbReference type="ARBA" id="ARBA00047319"/>
    </source>
</evidence>
<dbReference type="InterPro" id="IPR042099">
    <property type="entry name" value="ANL_N_sf"/>
</dbReference>
<dbReference type="EMBL" id="REGW02000018">
    <property type="protein sequence ID" value="KAE8283275.1"/>
    <property type="molecule type" value="Genomic_DNA"/>
</dbReference>
<feature type="transmembrane region" description="Helical" evidence="11">
    <location>
        <begin position="344"/>
        <end position="367"/>
    </location>
</feature>
<dbReference type="CDD" id="cd05917">
    <property type="entry name" value="FACL_like_2"/>
    <property type="match status" value="1"/>
</dbReference>
<dbReference type="Gene3D" id="3.40.50.12780">
    <property type="entry name" value="N-terminal domain of ligase-like"/>
    <property type="match status" value="1"/>
</dbReference>
<dbReference type="GO" id="GO:0016020">
    <property type="term" value="C:membrane"/>
    <property type="evidence" value="ECO:0007669"/>
    <property type="project" value="UniProtKB-SubCell"/>
</dbReference>
<feature type="transmembrane region" description="Helical" evidence="11">
    <location>
        <begin position="438"/>
        <end position="458"/>
    </location>
</feature>
<dbReference type="AlphaFoldDB" id="A0A6G0HVQ9"/>
<evidence type="ECO:0000256" key="11">
    <source>
        <dbReference type="SAM" id="Phobius"/>
    </source>
</evidence>
<evidence type="ECO:0000256" key="5">
    <source>
        <dbReference type="ARBA" id="ARBA00037247"/>
    </source>
</evidence>
<dbReference type="Gene3D" id="3.30.300.30">
    <property type="match status" value="1"/>
</dbReference>
<organism evidence="13 14">
    <name type="scientific">Larimichthys crocea</name>
    <name type="common">Large yellow croaker</name>
    <name type="synonym">Pseudosciaena crocea</name>
    <dbReference type="NCBI Taxonomy" id="215358"/>
    <lineage>
        <taxon>Eukaryota</taxon>
        <taxon>Metazoa</taxon>
        <taxon>Chordata</taxon>
        <taxon>Craniata</taxon>
        <taxon>Vertebrata</taxon>
        <taxon>Euteleostomi</taxon>
        <taxon>Actinopterygii</taxon>
        <taxon>Neopterygii</taxon>
        <taxon>Teleostei</taxon>
        <taxon>Neoteleostei</taxon>
        <taxon>Acanthomorphata</taxon>
        <taxon>Eupercaria</taxon>
        <taxon>Sciaenidae</taxon>
        <taxon>Larimichthys</taxon>
    </lineage>
</organism>